<dbReference type="GO" id="GO:0016020">
    <property type="term" value="C:membrane"/>
    <property type="evidence" value="ECO:0007669"/>
    <property type="project" value="InterPro"/>
</dbReference>
<dbReference type="SUPFAM" id="SSF49313">
    <property type="entry name" value="Cadherin-like"/>
    <property type="match status" value="1"/>
</dbReference>
<dbReference type="InterPro" id="IPR013783">
    <property type="entry name" value="Ig-like_fold"/>
</dbReference>
<gene>
    <name evidence="2" type="ORF">F6B43_11330</name>
</gene>
<dbReference type="InterPro" id="IPR015919">
    <property type="entry name" value="Cadherin-like_sf"/>
</dbReference>
<evidence type="ECO:0000313" key="3">
    <source>
        <dbReference type="Proteomes" id="UP000325827"/>
    </source>
</evidence>
<dbReference type="Proteomes" id="UP000325827">
    <property type="component" value="Unassembled WGS sequence"/>
</dbReference>
<organism evidence="2 3">
    <name type="scientific">Microbacterium rhizomatis</name>
    <dbReference type="NCBI Taxonomy" id="1631477"/>
    <lineage>
        <taxon>Bacteria</taxon>
        <taxon>Bacillati</taxon>
        <taxon>Actinomycetota</taxon>
        <taxon>Actinomycetes</taxon>
        <taxon>Micrococcales</taxon>
        <taxon>Microbacteriaceae</taxon>
        <taxon>Microbacterium</taxon>
    </lineage>
</organism>
<evidence type="ECO:0000313" key="2">
    <source>
        <dbReference type="EMBL" id="KAA9108003.1"/>
    </source>
</evidence>
<keyword evidence="1" id="KW-0732">Signal</keyword>
<dbReference type="GO" id="GO:0005509">
    <property type="term" value="F:calcium ion binding"/>
    <property type="evidence" value="ECO:0007669"/>
    <property type="project" value="InterPro"/>
</dbReference>
<evidence type="ECO:0008006" key="4">
    <source>
        <dbReference type="Google" id="ProtNLM"/>
    </source>
</evidence>
<protein>
    <recommendedName>
        <fullName evidence="4">Dystroglycan-type cadherin-like domain-containing protein</fullName>
    </recommendedName>
</protein>
<dbReference type="EMBL" id="VYSA01000002">
    <property type="protein sequence ID" value="KAA9108003.1"/>
    <property type="molecule type" value="Genomic_DNA"/>
</dbReference>
<sequence length="269" mass="29081">MQRRNKKGRLVSGLMAVLAGIALACVVAVPASAQGGAAGGDMIPAVNPIWVDVEGAPPTAEIGRTYSYYFDVFGPTTELSAVNLPAGFALNSATGELYGIPSAPAVRSANATYTFDIIASNVLGFVRKHFTIEIVDQVQDDTVRVSEFDSRVVNDGSHLFTLRCPPSHPFLSRISHKVGNQYEPTGVFTDAEFGVAVTSRGDGERRLHSGTHGFDFIDAYRGVTGDYMDWNPWPSELRITLECTGWDSAWVGGDYFDYAPTNHVDIDNP</sequence>
<dbReference type="Pfam" id="PF05345">
    <property type="entry name" value="He_PIG"/>
    <property type="match status" value="1"/>
</dbReference>
<feature type="chain" id="PRO_5038799275" description="Dystroglycan-type cadherin-like domain-containing protein" evidence="1">
    <location>
        <begin position="25"/>
        <end position="269"/>
    </location>
</feature>
<feature type="signal peptide" evidence="1">
    <location>
        <begin position="1"/>
        <end position="24"/>
    </location>
</feature>
<evidence type="ECO:0000256" key="1">
    <source>
        <dbReference type="SAM" id="SignalP"/>
    </source>
</evidence>
<dbReference type="Gene3D" id="2.60.40.10">
    <property type="entry name" value="Immunoglobulins"/>
    <property type="match status" value="1"/>
</dbReference>
<dbReference type="OrthoDB" id="5087360at2"/>
<dbReference type="PROSITE" id="PS51257">
    <property type="entry name" value="PROKAR_LIPOPROTEIN"/>
    <property type="match status" value="1"/>
</dbReference>
<dbReference type="RefSeq" id="WP_150449034.1">
    <property type="nucleotide sequence ID" value="NZ_VYSA01000002.1"/>
</dbReference>
<dbReference type="GO" id="GO:0005975">
    <property type="term" value="P:carbohydrate metabolic process"/>
    <property type="evidence" value="ECO:0007669"/>
    <property type="project" value="UniProtKB-ARBA"/>
</dbReference>
<accession>A0A5J5J3J3</accession>
<name>A0A5J5J3J3_9MICO</name>
<keyword evidence="3" id="KW-1185">Reference proteome</keyword>
<proteinExistence type="predicted"/>
<reference evidence="3" key="1">
    <citation type="submission" date="2019-09" db="EMBL/GenBank/DDBJ databases">
        <title>Mumia zhuanghuii sp. nov. isolated from the intestinal contents of plateau pika (Ochotona curzoniae) in the Qinghai-Tibet plateau of China.</title>
        <authorList>
            <person name="Tian Z."/>
        </authorList>
    </citation>
    <scope>NUCLEOTIDE SEQUENCE [LARGE SCALE GENOMIC DNA]</scope>
    <source>
        <strain evidence="3">JCM 30598</strain>
    </source>
</reference>
<comment type="caution">
    <text evidence="2">The sequence shown here is derived from an EMBL/GenBank/DDBJ whole genome shotgun (WGS) entry which is preliminary data.</text>
</comment>
<dbReference type="AlphaFoldDB" id="A0A5J5J3J3"/>